<dbReference type="GO" id="GO:0007015">
    <property type="term" value="P:actin filament organization"/>
    <property type="evidence" value="ECO:0007669"/>
    <property type="project" value="InterPro"/>
</dbReference>
<feature type="region of interest" description="Disordered" evidence="1">
    <location>
        <begin position="289"/>
        <end position="332"/>
    </location>
</feature>
<feature type="compositionally biased region" description="Acidic residues" evidence="1">
    <location>
        <begin position="298"/>
        <end position="308"/>
    </location>
</feature>
<proteinExistence type="predicted"/>
<feature type="domain" description="VHS" evidence="2">
    <location>
        <begin position="21"/>
        <end position="159"/>
    </location>
</feature>
<dbReference type="InterPro" id="IPR002014">
    <property type="entry name" value="VHS_dom"/>
</dbReference>
<evidence type="ECO:0000256" key="1">
    <source>
        <dbReference type="SAM" id="MobiDB-lite"/>
    </source>
</evidence>
<dbReference type="GO" id="GO:0007034">
    <property type="term" value="P:vacuolar transport"/>
    <property type="evidence" value="ECO:0007669"/>
    <property type="project" value="UniProtKB-ARBA"/>
</dbReference>
<dbReference type="InterPro" id="IPR008942">
    <property type="entry name" value="ENTH_VHS"/>
</dbReference>
<dbReference type="InterPro" id="IPR045007">
    <property type="entry name" value="LSB5"/>
</dbReference>
<dbReference type="Gene3D" id="1.25.40.90">
    <property type="match status" value="1"/>
</dbReference>
<dbReference type="Proteomes" id="UP000510647">
    <property type="component" value="Chromosome 2"/>
</dbReference>
<feature type="compositionally biased region" description="Polar residues" evidence="1">
    <location>
        <begin position="311"/>
        <end position="324"/>
    </location>
</feature>
<dbReference type="GO" id="GO:0043130">
    <property type="term" value="F:ubiquitin binding"/>
    <property type="evidence" value="ECO:0007669"/>
    <property type="project" value="InterPro"/>
</dbReference>
<evidence type="ECO:0000313" key="4">
    <source>
        <dbReference type="Proteomes" id="UP000510647"/>
    </source>
</evidence>
<dbReference type="CDD" id="cd14232">
    <property type="entry name" value="GAT_LSB5"/>
    <property type="match status" value="1"/>
</dbReference>
<gene>
    <name evidence="3" type="ORF">HG537_0B00580</name>
</gene>
<name>A0A7H9HN77_9SACH</name>
<reference evidence="3 4" key="1">
    <citation type="submission" date="2020-06" db="EMBL/GenBank/DDBJ databases">
        <title>The yeast mating-type switching endonuclease HO is a domesticated member of an unorthodox homing genetic element family.</title>
        <authorList>
            <person name="Coughlan A.Y."/>
            <person name="Lombardi L."/>
            <person name="Braun-Galleani S."/>
            <person name="Martos A.R."/>
            <person name="Galeote V."/>
            <person name="Bigey F."/>
            <person name="Dequin S."/>
            <person name="Byrne K.P."/>
            <person name="Wolfe K.H."/>
        </authorList>
    </citation>
    <scope>NUCLEOTIDE SEQUENCE [LARGE SCALE GENOMIC DNA]</scope>
    <source>
        <strain evidence="3 4">CBS2947</strain>
    </source>
</reference>
<dbReference type="PROSITE" id="PS50179">
    <property type="entry name" value="VHS"/>
    <property type="match status" value="1"/>
</dbReference>
<dbReference type="EMBL" id="CP059268">
    <property type="protein sequence ID" value="QLQ78709.1"/>
    <property type="molecule type" value="Genomic_DNA"/>
</dbReference>
<keyword evidence="4" id="KW-1185">Reference proteome</keyword>
<dbReference type="AlphaFoldDB" id="A0A7H9HN77"/>
<organism evidence="3 4">
    <name type="scientific">Torulaspora globosa</name>
    <dbReference type="NCBI Taxonomy" id="48254"/>
    <lineage>
        <taxon>Eukaryota</taxon>
        <taxon>Fungi</taxon>
        <taxon>Dikarya</taxon>
        <taxon>Ascomycota</taxon>
        <taxon>Saccharomycotina</taxon>
        <taxon>Saccharomycetes</taxon>
        <taxon>Saccharomycetales</taxon>
        <taxon>Saccharomycetaceae</taxon>
        <taxon>Torulaspora</taxon>
    </lineage>
</organism>
<accession>A0A7H9HN77</accession>
<dbReference type="GO" id="GO:0035091">
    <property type="term" value="F:phosphatidylinositol binding"/>
    <property type="evidence" value="ECO:0007669"/>
    <property type="project" value="InterPro"/>
</dbReference>
<evidence type="ECO:0000259" key="2">
    <source>
        <dbReference type="PROSITE" id="PS50179"/>
    </source>
</evidence>
<dbReference type="OrthoDB" id="10068368at2759"/>
<dbReference type="GO" id="GO:0030479">
    <property type="term" value="C:actin cortical patch"/>
    <property type="evidence" value="ECO:0007669"/>
    <property type="project" value="TreeGrafter"/>
</dbReference>
<protein>
    <recommendedName>
        <fullName evidence="2">VHS domain-containing protein</fullName>
    </recommendedName>
</protein>
<dbReference type="SUPFAM" id="SSF48464">
    <property type="entry name" value="ENTH/VHS domain"/>
    <property type="match status" value="1"/>
</dbReference>
<dbReference type="PANTHER" id="PTHR47789">
    <property type="entry name" value="LAS SEVENTEEN-BINDING PROTEIN 5"/>
    <property type="match status" value="1"/>
</dbReference>
<dbReference type="InterPro" id="IPR044103">
    <property type="entry name" value="GAT_LSB5"/>
</dbReference>
<evidence type="ECO:0000313" key="3">
    <source>
        <dbReference type="EMBL" id="QLQ78709.1"/>
    </source>
</evidence>
<sequence>MGLLSDHPHTSITDTIDRVVSTKEYALEVDLGTLVGLIRNRNSDYEYVTNQREAARALRKKLKYGNALQQSRSLDLLDLFVSQGIRFGALYNDDKLIERLNGIALNRVPDSRGSRYNGKIVKKCANYVLSWYNYIEESGQQSNRSYASFVELGKSVKRQYGKAQQRRGRSNFMDDLADDSIDASQQNDPDQLYGIPRIDIKKSAPQIRAAISDALAAAVALKNALMVLPPDKSSTDDEEATAKFIQARALRRKILRYLQLVTEGEFLGNLIHANDELVSALAQYDDKSAESAQSSEELYSDDTTSEDNYDSRSFASTQPSTASNPFADHNKI</sequence>
<dbReference type="Gene3D" id="1.20.58.160">
    <property type="match status" value="1"/>
</dbReference>
<dbReference type="SUPFAM" id="SSF89009">
    <property type="entry name" value="GAT-like domain"/>
    <property type="match status" value="1"/>
</dbReference>
<dbReference type="GO" id="GO:0006897">
    <property type="term" value="P:endocytosis"/>
    <property type="evidence" value="ECO:0007669"/>
    <property type="project" value="InterPro"/>
</dbReference>
<dbReference type="PANTHER" id="PTHR47789:SF1">
    <property type="entry name" value="LAS SEVENTEEN-BINDING PROTEIN 5"/>
    <property type="match status" value="1"/>
</dbReference>
<dbReference type="CDD" id="cd16980">
    <property type="entry name" value="VHS_Lsb5"/>
    <property type="match status" value="1"/>
</dbReference>
<dbReference type="InterPro" id="IPR038425">
    <property type="entry name" value="GAT_sf"/>
</dbReference>
<dbReference type="GO" id="GO:0051666">
    <property type="term" value="P:actin cortical patch localization"/>
    <property type="evidence" value="ECO:0007669"/>
    <property type="project" value="TreeGrafter"/>
</dbReference>